<dbReference type="InterPro" id="IPR006477">
    <property type="entry name" value="Yir_bir_cir"/>
</dbReference>
<evidence type="ECO:0000313" key="2">
    <source>
        <dbReference type="Proteomes" id="UP000030681"/>
    </source>
</evidence>
<protein>
    <submittedName>
        <fullName evidence="1">Uncharacterized protein</fullName>
    </submittedName>
</protein>
<evidence type="ECO:0000313" key="1">
    <source>
        <dbReference type="EMBL" id="KEG01391.1"/>
    </source>
</evidence>
<name>A0A081ICI3_PLAVN</name>
<dbReference type="AlphaFoldDB" id="A0A081ICI3"/>
<reference evidence="1 2" key="1">
    <citation type="submission" date="2013-02" db="EMBL/GenBank/DDBJ databases">
        <title>The Genome Sequence of Plasmodium vinckei vinckei.</title>
        <authorList>
            <consortium name="The Broad Institute Genome Sequencing Platform"/>
            <consortium name="The Broad Institute Genome Sequencing Center for Infectious Disease"/>
            <person name="Neafsey D."/>
            <person name="Cheeseman I."/>
            <person name="Volkman S."/>
            <person name="Adams J."/>
            <person name="Walker B."/>
            <person name="Young S.K."/>
            <person name="Zeng Q."/>
            <person name="Gargeya S."/>
            <person name="Fitzgerald M."/>
            <person name="Haas B."/>
            <person name="Abouelleil A."/>
            <person name="Alvarado L."/>
            <person name="Arachchi H.M."/>
            <person name="Berlin A.M."/>
            <person name="Chapman S.B."/>
            <person name="Dewar J."/>
            <person name="Goldberg J."/>
            <person name="Griggs A."/>
            <person name="Gujja S."/>
            <person name="Hansen M."/>
            <person name="Howarth C."/>
            <person name="Imamovic A."/>
            <person name="Larimer J."/>
            <person name="McCowan C."/>
            <person name="Murphy C."/>
            <person name="Neiman D."/>
            <person name="Pearson M."/>
            <person name="Priest M."/>
            <person name="Roberts A."/>
            <person name="Saif S."/>
            <person name="Shea T."/>
            <person name="Sisk P."/>
            <person name="Sykes S."/>
            <person name="Wortman J."/>
            <person name="Nusbaum C."/>
            <person name="Birren B."/>
        </authorList>
    </citation>
    <scope>NUCLEOTIDE SEQUENCE [LARGE SCALE GENOMIC DNA]</scope>
    <source>
        <strain evidence="2">vinckei</strain>
    </source>
</reference>
<dbReference type="Pfam" id="PF06022">
    <property type="entry name" value="Cir_Bir_Yir"/>
    <property type="match status" value="1"/>
</dbReference>
<gene>
    <name evidence="1" type="ORF">YYE_03981</name>
</gene>
<dbReference type="EMBL" id="KL446952">
    <property type="protein sequence ID" value="KEG01391.1"/>
    <property type="molecule type" value="Genomic_DNA"/>
</dbReference>
<accession>A0A081ICI3</accession>
<dbReference type="Proteomes" id="UP000030681">
    <property type="component" value="Unassembled WGS sequence"/>
</dbReference>
<organism evidence="1 2">
    <name type="scientific">Plasmodium vinckei vinckei</name>
    <dbReference type="NCBI Taxonomy" id="54757"/>
    <lineage>
        <taxon>Eukaryota</taxon>
        <taxon>Sar</taxon>
        <taxon>Alveolata</taxon>
        <taxon>Apicomplexa</taxon>
        <taxon>Aconoidasida</taxon>
        <taxon>Haemosporida</taxon>
        <taxon>Plasmodiidae</taxon>
        <taxon>Plasmodium</taxon>
        <taxon>Plasmodium (Vinckeia)</taxon>
    </lineage>
</organism>
<sequence>MFYTQCIEIDVEYTTPIENGTIYNICKNLINNKKELVNIRIKYMAKFYDVFKMLYTTLIIIMNKFRHRVIFKRCL</sequence>
<proteinExistence type="predicted"/>